<dbReference type="GO" id="GO:0005524">
    <property type="term" value="F:ATP binding"/>
    <property type="evidence" value="ECO:0007669"/>
    <property type="project" value="InterPro"/>
</dbReference>
<dbReference type="AlphaFoldDB" id="A0A0C3M2D4"/>
<dbReference type="GO" id="GO:0004672">
    <property type="term" value="F:protein kinase activity"/>
    <property type="evidence" value="ECO:0007669"/>
    <property type="project" value="InterPro"/>
</dbReference>
<dbReference type="PROSITE" id="PS50011">
    <property type="entry name" value="PROTEIN_KINASE_DOM"/>
    <property type="match status" value="1"/>
</dbReference>
<keyword evidence="3" id="KW-1185">Reference proteome</keyword>
<accession>A0A0C3M2D4</accession>
<dbReference type="InterPro" id="IPR040976">
    <property type="entry name" value="Pkinase_fungal"/>
</dbReference>
<dbReference type="HOGENOM" id="CLU_1846592_0_0_1"/>
<dbReference type="EMBL" id="KN823002">
    <property type="protein sequence ID" value="KIO27832.1"/>
    <property type="molecule type" value="Genomic_DNA"/>
</dbReference>
<dbReference type="OrthoDB" id="5569250at2759"/>
<dbReference type="InterPro" id="IPR000719">
    <property type="entry name" value="Prot_kinase_dom"/>
</dbReference>
<evidence type="ECO:0000259" key="1">
    <source>
        <dbReference type="PROSITE" id="PS50011"/>
    </source>
</evidence>
<evidence type="ECO:0000313" key="2">
    <source>
        <dbReference type="EMBL" id="KIO27832.1"/>
    </source>
</evidence>
<dbReference type="Proteomes" id="UP000054248">
    <property type="component" value="Unassembled WGS sequence"/>
</dbReference>
<feature type="domain" description="Protein kinase" evidence="1">
    <location>
        <begin position="1"/>
        <end position="139"/>
    </location>
</feature>
<evidence type="ECO:0000313" key="3">
    <source>
        <dbReference type="Proteomes" id="UP000054248"/>
    </source>
</evidence>
<sequence length="139" mass="15965">MRQSGLPFTRIPTVRAMLETVFDIFEVLRFLRRDRQVLHRDISSGNIMYINPPQGITAQKGEVLPVLAKYLLGERYVSGSMLRLGDDSWKTEHSTNPRETSAHFKHAEHLESKHASLYRSRCSVWTSTAPLHRLSATYP</sequence>
<gene>
    <name evidence="2" type="ORF">M407DRAFT_187789</name>
</gene>
<reference evidence="2 3" key="1">
    <citation type="submission" date="2014-04" db="EMBL/GenBank/DDBJ databases">
        <authorList>
            <consortium name="DOE Joint Genome Institute"/>
            <person name="Kuo A."/>
            <person name="Girlanda M."/>
            <person name="Perotto S."/>
            <person name="Kohler A."/>
            <person name="Nagy L.G."/>
            <person name="Floudas D."/>
            <person name="Copeland A."/>
            <person name="Barry K.W."/>
            <person name="Cichocki N."/>
            <person name="Veneault-Fourrey C."/>
            <person name="LaButti K."/>
            <person name="Lindquist E.A."/>
            <person name="Lipzen A."/>
            <person name="Lundell T."/>
            <person name="Morin E."/>
            <person name="Murat C."/>
            <person name="Sun H."/>
            <person name="Tunlid A."/>
            <person name="Henrissat B."/>
            <person name="Grigoriev I.V."/>
            <person name="Hibbett D.S."/>
            <person name="Martin F."/>
            <person name="Nordberg H.P."/>
            <person name="Cantor M.N."/>
            <person name="Hua S.X."/>
        </authorList>
    </citation>
    <scope>NUCLEOTIDE SEQUENCE [LARGE SCALE GENOMIC DNA]</scope>
    <source>
        <strain evidence="2 3">MUT 4182</strain>
    </source>
</reference>
<organism evidence="2 3">
    <name type="scientific">Tulasnella calospora MUT 4182</name>
    <dbReference type="NCBI Taxonomy" id="1051891"/>
    <lineage>
        <taxon>Eukaryota</taxon>
        <taxon>Fungi</taxon>
        <taxon>Dikarya</taxon>
        <taxon>Basidiomycota</taxon>
        <taxon>Agaricomycotina</taxon>
        <taxon>Agaricomycetes</taxon>
        <taxon>Cantharellales</taxon>
        <taxon>Tulasnellaceae</taxon>
        <taxon>Tulasnella</taxon>
    </lineage>
</organism>
<dbReference type="Pfam" id="PF17667">
    <property type="entry name" value="Pkinase_fungal"/>
    <property type="match status" value="1"/>
</dbReference>
<proteinExistence type="predicted"/>
<name>A0A0C3M2D4_9AGAM</name>
<reference evidence="3" key="2">
    <citation type="submission" date="2015-01" db="EMBL/GenBank/DDBJ databases">
        <title>Evolutionary Origins and Diversification of the Mycorrhizal Mutualists.</title>
        <authorList>
            <consortium name="DOE Joint Genome Institute"/>
            <consortium name="Mycorrhizal Genomics Consortium"/>
            <person name="Kohler A."/>
            <person name="Kuo A."/>
            <person name="Nagy L.G."/>
            <person name="Floudas D."/>
            <person name="Copeland A."/>
            <person name="Barry K.W."/>
            <person name="Cichocki N."/>
            <person name="Veneault-Fourrey C."/>
            <person name="LaButti K."/>
            <person name="Lindquist E.A."/>
            <person name="Lipzen A."/>
            <person name="Lundell T."/>
            <person name="Morin E."/>
            <person name="Murat C."/>
            <person name="Riley R."/>
            <person name="Ohm R."/>
            <person name="Sun H."/>
            <person name="Tunlid A."/>
            <person name="Henrissat B."/>
            <person name="Grigoriev I.V."/>
            <person name="Hibbett D.S."/>
            <person name="Martin F."/>
        </authorList>
    </citation>
    <scope>NUCLEOTIDE SEQUENCE [LARGE SCALE GENOMIC DNA]</scope>
    <source>
        <strain evidence="3">MUT 4182</strain>
    </source>
</reference>
<protein>
    <recommendedName>
        <fullName evidence="1">Protein kinase domain-containing protein</fullName>
    </recommendedName>
</protein>